<comment type="similarity">
    <text evidence="1">Belongs to the peptidase A1 family.</text>
</comment>
<comment type="caution">
    <text evidence="10">The sequence shown here is derived from an EMBL/GenBank/DDBJ whole genome shotgun (WGS) entry which is preliminary data.</text>
</comment>
<evidence type="ECO:0000256" key="4">
    <source>
        <dbReference type="ARBA" id="ARBA00022750"/>
    </source>
</evidence>
<dbReference type="GO" id="GO:0006508">
    <property type="term" value="P:proteolysis"/>
    <property type="evidence" value="ECO:0007669"/>
    <property type="project" value="UniProtKB-KW"/>
</dbReference>
<keyword evidence="6" id="KW-0865">Zymogen</keyword>
<gene>
    <name evidence="10" type="ORF">QBC38DRAFT_182611</name>
</gene>
<reference evidence="10" key="2">
    <citation type="submission" date="2023-05" db="EMBL/GenBank/DDBJ databases">
        <authorList>
            <consortium name="Lawrence Berkeley National Laboratory"/>
            <person name="Steindorff A."/>
            <person name="Hensen N."/>
            <person name="Bonometti L."/>
            <person name="Westerberg I."/>
            <person name="Brannstrom I.O."/>
            <person name="Guillou S."/>
            <person name="Cros-Aarteil S."/>
            <person name="Calhoun S."/>
            <person name="Haridas S."/>
            <person name="Kuo A."/>
            <person name="Mondo S."/>
            <person name="Pangilinan J."/>
            <person name="Riley R."/>
            <person name="Labutti K."/>
            <person name="Andreopoulos B."/>
            <person name="Lipzen A."/>
            <person name="Chen C."/>
            <person name="Yanf M."/>
            <person name="Daum C."/>
            <person name="Ng V."/>
            <person name="Clum A."/>
            <person name="Ohm R."/>
            <person name="Martin F."/>
            <person name="Silar P."/>
            <person name="Natvig D."/>
            <person name="Lalanne C."/>
            <person name="Gautier V."/>
            <person name="Ament-Velasquez S.L."/>
            <person name="Kruys A."/>
            <person name="Hutchinson M.I."/>
            <person name="Powell A.J."/>
            <person name="Barry K."/>
            <person name="Miller A.N."/>
            <person name="Grigoriev I.V."/>
            <person name="Debuchy R."/>
            <person name="Gladieux P."/>
            <person name="Thoren M.H."/>
            <person name="Johannesson H."/>
        </authorList>
    </citation>
    <scope>NUCLEOTIDE SEQUENCE</scope>
    <source>
        <strain evidence="10">CBS 990.96</strain>
    </source>
</reference>
<keyword evidence="4" id="KW-0064">Aspartyl protease</keyword>
<organism evidence="10 11">
    <name type="scientific">Podospora fimiseda</name>
    <dbReference type="NCBI Taxonomy" id="252190"/>
    <lineage>
        <taxon>Eukaryota</taxon>
        <taxon>Fungi</taxon>
        <taxon>Dikarya</taxon>
        <taxon>Ascomycota</taxon>
        <taxon>Pezizomycotina</taxon>
        <taxon>Sordariomycetes</taxon>
        <taxon>Sordariomycetidae</taxon>
        <taxon>Sordariales</taxon>
        <taxon>Podosporaceae</taxon>
        <taxon>Podospora</taxon>
    </lineage>
</organism>
<dbReference type="AlphaFoldDB" id="A0AAN6YQP6"/>
<feature type="region of interest" description="Disordered" evidence="7">
    <location>
        <begin position="34"/>
        <end position="97"/>
    </location>
</feature>
<keyword evidence="5" id="KW-0378">Hydrolase</keyword>
<name>A0AAN6YQP6_9PEZI</name>
<evidence type="ECO:0000256" key="6">
    <source>
        <dbReference type="ARBA" id="ARBA00023145"/>
    </source>
</evidence>
<evidence type="ECO:0000259" key="9">
    <source>
        <dbReference type="PROSITE" id="PS51767"/>
    </source>
</evidence>
<sequence>MNFIFFSAVIMLQVAAAAIINPLTGAKRLRPAQKVTQSHSEEVIDPISGSHRHGFDKRDSQGSGVIINPISASARLGPDPSPQLSKRDSSSHRPLTLPLTSWTPNLTTLQWSAEIFVGTPPQKFHIILDTGNPFPLLLPSPLITFPPFSPQHHKFYPSLSTKFFSLPNSTLVPLGFGQTGGRTVPYSTPQGANCTPVSDTLTIAGRQIPNQQFLLCDYYSEGLIEQFADGLMGLASVPTGKWPNLEGGYESILKGLGVNEVMIDLDGGKVKFGTDSGKKGE</sequence>
<dbReference type="InterPro" id="IPR001461">
    <property type="entry name" value="Aspartic_peptidase_A1"/>
</dbReference>
<accession>A0AAN6YQP6</accession>
<dbReference type="InterPro" id="IPR021109">
    <property type="entry name" value="Peptidase_aspartic_dom_sf"/>
</dbReference>
<dbReference type="Pfam" id="PF00026">
    <property type="entry name" value="Asp"/>
    <property type="match status" value="1"/>
</dbReference>
<evidence type="ECO:0000313" key="10">
    <source>
        <dbReference type="EMBL" id="KAK4220617.1"/>
    </source>
</evidence>
<protein>
    <submittedName>
        <fullName evidence="10">Aspartic peptidase domain-containing protein</fullName>
    </submittedName>
</protein>
<evidence type="ECO:0000256" key="2">
    <source>
        <dbReference type="ARBA" id="ARBA00022670"/>
    </source>
</evidence>
<dbReference type="Proteomes" id="UP001301958">
    <property type="component" value="Unassembled WGS sequence"/>
</dbReference>
<dbReference type="PANTHER" id="PTHR47965">
    <property type="entry name" value="ASPARTYL PROTEASE-RELATED"/>
    <property type="match status" value="1"/>
</dbReference>
<evidence type="ECO:0000256" key="3">
    <source>
        <dbReference type="ARBA" id="ARBA00022729"/>
    </source>
</evidence>
<feature type="domain" description="Peptidase A1" evidence="9">
    <location>
        <begin position="111"/>
        <end position="281"/>
    </location>
</feature>
<evidence type="ECO:0000256" key="1">
    <source>
        <dbReference type="ARBA" id="ARBA00007447"/>
    </source>
</evidence>
<reference evidence="10" key="1">
    <citation type="journal article" date="2023" name="Mol. Phylogenet. Evol.">
        <title>Genome-scale phylogeny and comparative genomics of the fungal order Sordariales.</title>
        <authorList>
            <person name="Hensen N."/>
            <person name="Bonometti L."/>
            <person name="Westerberg I."/>
            <person name="Brannstrom I.O."/>
            <person name="Guillou S."/>
            <person name="Cros-Aarteil S."/>
            <person name="Calhoun S."/>
            <person name="Haridas S."/>
            <person name="Kuo A."/>
            <person name="Mondo S."/>
            <person name="Pangilinan J."/>
            <person name="Riley R."/>
            <person name="LaButti K."/>
            <person name="Andreopoulos B."/>
            <person name="Lipzen A."/>
            <person name="Chen C."/>
            <person name="Yan M."/>
            <person name="Daum C."/>
            <person name="Ng V."/>
            <person name="Clum A."/>
            <person name="Steindorff A."/>
            <person name="Ohm R.A."/>
            <person name="Martin F."/>
            <person name="Silar P."/>
            <person name="Natvig D.O."/>
            <person name="Lalanne C."/>
            <person name="Gautier V."/>
            <person name="Ament-Velasquez S.L."/>
            <person name="Kruys A."/>
            <person name="Hutchinson M.I."/>
            <person name="Powell A.J."/>
            <person name="Barry K."/>
            <person name="Miller A.N."/>
            <person name="Grigoriev I.V."/>
            <person name="Debuchy R."/>
            <person name="Gladieux P."/>
            <person name="Hiltunen Thoren M."/>
            <person name="Johannesson H."/>
        </authorList>
    </citation>
    <scope>NUCLEOTIDE SEQUENCE</scope>
    <source>
        <strain evidence="10">CBS 990.96</strain>
    </source>
</reference>
<keyword evidence="3 8" id="KW-0732">Signal</keyword>
<evidence type="ECO:0000256" key="7">
    <source>
        <dbReference type="SAM" id="MobiDB-lite"/>
    </source>
</evidence>
<evidence type="ECO:0000256" key="8">
    <source>
        <dbReference type="SAM" id="SignalP"/>
    </source>
</evidence>
<proteinExistence type="inferred from homology"/>
<keyword evidence="11" id="KW-1185">Reference proteome</keyword>
<dbReference type="SUPFAM" id="SSF50630">
    <property type="entry name" value="Acid proteases"/>
    <property type="match status" value="1"/>
</dbReference>
<dbReference type="GO" id="GO:0004190">
    <property type="term" value="F:aspartic-type endopeptidase activity"/>
    <property type="evidence" value="ECO:0007669"/>
    <property type="project" value="UniProtKB-KW"/>
</dbReference>
<dbReference type="PANTHER" id="PTHR47965:SF12">
    <property type="entry name" value="ASPARTIC PROTEINASE 3-RELATED"/>
    <property type="match status" value="1"/>
</dbReference>
<evidence type="ECO:0000256" key="5">
    <source>
        <dbReference type="ARBA" id="ARBA00022801"/>
    </source>
</evidence>
<dbReference type="InterPro" id="IPR033121">
    <property type="entry name" value="PEPTIDASE_A1"/>
</dbReference>
<evidence type="ECO:0000313" key="11">
    <source>
        <dbReference type="Proteomes" id="UP001301958"/>
    </source>
</evidence>
<dbReference type="PROSITE" id="PS51767">
    <property type="entry name" value="PEPTIDASE_A1"/>
    <property type="match status" value="1"/>
</dbReference>
<feature type="signal peptide" evidence="8">
    <location>
        <begin position="1"/>
        <end position="17"/>
    </location>
</feature>
<feature type="chain" id="PRO_5042934481" evidence="8">
    <location>
        <begin position="18"/>
        <end position="281"/>
    </location>
</feature>
<dbReference type="EMBL" id="MU865687">
    <property type="protein sequence ID" value="KAK4220617.1"/>
    <property type="molecule type" value="Genomic_DNA"/>
</dbReference>
<dbReference type="Gene3D" id="2.40.70.10">
    <property type="entry name" value="Acid Proteases"/>
    <property type="match status" value="1"/>
</dbReference>
<keyword evidence="2" id="KW-0645">Protease</keyword>